<feature type="compositionally biased region" description="Polar residues" evidence="3">
    <location>
        <begin position="694"/>
        <end position="703"/>
    </location>
</feature>
<keyword evidence="6" id="KW-1185">Reference proteome</keyword>
<dbReference type="SMART" id="SM00233">
    <property type="entry name" value="PH"/>
    <property type="match status" value="1"/>
</dbReference>
<dbReference type="AlphaFoldDB" id="A0AAV8YWZ6"/>
<evidence type="ECO:0000256" key="3">
    <source>
        <dbReference type="SAM" id="MobiDB-lite"/>
    </source>
</evidence>
<dbReference type="InterPro" id="IPR011993">
    <property type="entry name" value="PH-like_dom_sf"/>
</dbReference>
<feature type="compositionally biased region" description="Low complexity" evidence="3">
    <location>
        <begin position="389"/>
        <end position="402"/>
    </location>
</feature>
<feature type="region of interest" description="Disordered" evidence="3">
    <location>
        <begin position="617"/>
        <end position="656"/>
    </location>
</feature>
<sequence>MFLNNMETIVHDIETKLNVYDVTLKKNQSYQDALVTSSSVSSLSSPVDSGVQLLDSESEVTSVMSVSGFGCDMDAIPSLECDVMVKNAENKLNSQGIPNNQYIREKISPETSVKCDMNSLEAAKLQGYSGNESEKEGSTVERRGKSCHDKINREIASKVTITDLKSLEKYMDEVSLDKSPVDDKNDKFPIKSNQDDNKEKSQVMTKSDIANQNVIKECKKLSTSVPNYFDKFDNSLDSHRRQLECQSFSDDVFEMEHPIKNTENDLMNVSLNSYELLDYTLQNSNVSAAENTNNVDMHVSLSEEVNESLKINLNNPPEVVQSASVTGSIPIVENKEAKAEEQIRGFIRKPDVVKGRYSWAAEGDAPYYEKNAPEREIKSDIYINHPRYSSTSSSSTASISSSIDEEDNSNSDENYVRKEPSLKSKPKSSCLKKTKHTRKYIDTNIVQEETNLKKKKLESNLLDTNIFGSLKNILNFSTSVPLAERGVPEGQEDITVYSSSHDAANRRCSFGNLSLKNFETIEVKPAPVSKVNLAKTNLKLTTSEGFYPNYPNVQQNLPANIILCDSNVYEHKGISYSYEYDKFQKNFEKENKPKSSTVYQMILKELNFFRRRAKDEPEIEGEEDFEVINNASTPTKSDEKIEEVQEPLQDTKPFSNKYSTASKLDWSDNETVSDFSEPQNHRHLNSPKRKVTRNNHYSVSQSFKIPLSENRSEDSDAARSLPSLRPSTSKSSLINRFLKNVTLKKMMDMKVESKRKNSRRFMSLYVKGGEKKIKESEESLDKKMAIQFKKEIFRSRLERLVRVFPIRSAYTTNGDSKPLLAILTDNTLYIAGIKPNGTYCNHFVLPYTELNTILIGPNSQTIHFSNYDKDMQCIVSTGCGNVTGDLVGQLEIAMRRDINKPRLPAVKQLSMRDMINLRRAICKQTSVSKFKGMKNITIIVLSTFKIFSSEQVELTPLGPNKEGPLMFKTSESESSRWETAYFILKAGVIYMLSSASQRVPMRVFPLINGSCQGARRVFNSHRPHTFQLIIEGKSLLLAAPDEYVASEWLQELVHAASGTYNHREKNPTQSCSLLMTSDHILTVREAFPCTINSLLPSLSQHEPIKGTRALSCASIVDLTSFRLPSAEQSWCILEFACREVHEYSGDWILYFCTNAELENFLSTLEYLWQYTNENGDSFPLTTIPETDPLSKKCVDVYTSLIGAWPSNTVLLQFL</sequence>
<evidence type="ECO:0000256" key="2">
    <source>
        <dbReference type="ARBA" id="ARBA00022490"/>
    </source>
</evidence>
<dbReference type="PANTHER" id="PTHR46556">
    <property type="entry name" value="PLECKSTRIN HOMOLOGY DOMAIN-CONTAINING FAMILY M MEMBER 2"/>
    <property type="match status" value="1"/>
</dbReference>
<dbReference type="PROSITE" id="PS50003">
    <property type="entry name" value="PH_DOMAIN"/>
    <property type="match status" value="1"/>
</dbReference>
<feature type="compositionally biased region" description="Basic and acidic residues" evidence="3">
    <location>
        <begin position="177"/>
        <end position="201"/>
    </location>
</feature>
<reference evidence="5" key="1">
    <citation type="journal article" date="2023" name="Insect Mol. Biol.">
        <title>Genome sequencing provides insights into the evolution of gene families encoding plant cell wall-degrading enzymes in longhorned beetles.</title>
        <authorList>
            <person name="Shin N.R."/>
            <person name="Okamura Y."/>
            <person name="Kirsch R."/>
            <person name="Pauchet Y."/>
        </authorList>
    </citation>
    <scope>NUCLEOTIDE SEQUENCE</scope>
    <source>
        <strain evidence="5">AMC_N1</strain>
    </source>
</reference>
<dbReference type="GO" id="GO:0032880">
    <property type="term" value="P:regulation of protein localization"/>
    <property type="evidence" value="ECO:0007669"/>
    <property type="project" value="TreeGrafter"/>
</dbReference>
<feature type="compositionally biased region" description="Basic residues" evidence="3">
    <location>
        <begin position="681"/>
        <end position="693"/>
    </location>
</feature>
<dbReference type="GO" id="GO:0007030">
    <property type="term" value="P:Golgi organization"/>
    <property type="evidence" value="ECO:0007669"/>
    <property type="project" value="TreeGrafter"/>
</dbReference>
<feature type="compositionally biased region" description="Acidic residues" evidence="3">
    <location>
        <begin position="617"/>
        <end position="626"/>
    </location>
</feature>
<dbReference type="Proteomes" id="UP001162162">
    <property type="component" value="Unassembled WGS sequence"/>
</dbReference>
<organism evidence="5 6">
    <name type="scientific">Aromia moschata</name>
    <dbReference type="NCBI Taxonomy" id="1265417"/>
    <lineage>
        <taxon>Eukaryota</taxon>
        <taxon>Metazoa</taxon>
        <taxon>Ecdysozoa</taxon>
        <taxon>Arthropoda</taxon>
        <taxon>Hexapoda</taxon>
        <taxon>Insecta</taxon>
        <taxon>Pterygota</taxon>
        <taxon>Neoptera</taxon>
        <taxon>Endopterygota</taxon>
        <taxon>Coleoptera</taxon>
        <taxon>Polyphaga</taxon>
        <taxon>Cucujiformia</taxon>
        <taxon>Chrysomeloidea</taxon>
        <taxon>Cerambycidae</taxon>
        <taxon>Cerambycinae</taxon>
        <taxon>Callichromatini</taxon>
        <taxon>Aromia</taxon>
    </lineage>
</organism>
<evidence type="ECO:0000256" key="1">
    <source>
        <dbReference type="ARBA" id="ARBA00004496"/>
    </source>
</evidence>
<dbReference type="Pfam" id="PF23142">
    <property type="entry name" value="PH_PLEKHM2"/>
    <property type="match status" value="1"/>
</dbReference>
<feature type="compositionally biased region" description="Basic and acidic residues" evidence="3">
    <location>
        <begin position="132"/>
        <end position="145"/>
    </location>
</feature>
<evidence type="ECO:0000313" key="5">
    <source>
        <dbReference type="EMBL" id="KAJ8955556.1"/>
    </source>
</evidence>
<comment type="subcellular location">
    <subcellularLocation>
        <location evidence="1">Cytoplasm</location>
    </subcellularLocation>
</comment>
<dbReference type="SUPFAM" id="SSF50729">
    <property type="entry name" value="PH domain-like"/>
    <property type="match status" value="1"/>
</dbReference>
<dbReference type="GO" id="GO:0010008">
    <property type="term" value="C:endosome membrane"/>
    <property type="evidence" value="ECO:0007669"/>
    <property type="project" value="TreeGrafter"/>
</dbReference>
<feature type="region of interest" description="Disordered" evidence="3">
    <location>
        <begin position="386"/>
        <end position="433"/>
    </location>
</feature>
<gene>
    <name evidence="5" type="ORF">NQ318_001386</name>
</gene>
<feature type="region of interest" description="Disordered" evidence="3">
    <location>
        <begin position="177"/>
        <end position="205"/>
    </location>
</feature>
<dbReference type="InterPro" id="IPR057288">
    <property type="entry name" value="PH_PLEKHM2"/>
</dbReference>
<dbReference type="GO" id="GO:0032418">
    <property type="term" value="P:lysosome localization"/>
    <property type="evidence" value="ECO:0007669"/>
    <property type="project" value="TreeGrafter"/>
</dbReference>
<feature type="compositionally biased region" description="Basic residues" evidence="3">
    <location>
        <begin position="424"/>
        <end position="433"/>
    </location>
</feature>
<feature type="domain" description="PH" evidence="4">
    <location>
        <begin position="958"/>
        <end position="1057"/>
    </location>
</feature>
<dbReference type="InterPro" id="IPR053015">
    <property type="entry name" value="PH_domain-containing_M2"/>
</dbReference>
<dbReference type="CDD" id="cd13309">
    <property type="entry name" value="PH_SKIP"/>
    <property type="match status" value="1"/>
</dbReference>
<dbReference type="GO" id="GO:0019894">
    <property type="term" value="F:kinesin binding"/>
    <property type="evidence" value="ECO:0007669"/>
    <property type="project" value="TreeGrafter"/>
</dbReference>
<feature type="region of interest" description="Disordered" evidence="3">
    <location>
        <begin position="670"/>
        <end position="728"/>
    </location>
</feature>
<dbReference type="PANTHER" id="PTHR46556:SF1">
    <property type="entry name" value="PLECKSTRIN HOMOLOGY DOMAIN-CONTAINING FAMILY M MEMBER 2"/>
    <property type="match status" value="1"/>
</dbReference>
<evidence type="ECO:0000313" key="6">
    <source>
        <dbReference type="Proteomes" id="UP001162162"/>
    </source>
</evidence>
<evidence type="ECO:0000259" key="4">
    <source>
        <dbReference type="PROSITE" id="PS50003"/>
    </source>
</evidence>
<proteinExistence type="predicted"/>
<dbReference type="Pfam" id="PF00169">
    <property type="entry name" value="PH"/>
    <property type="match status" value="1"/>
</dbReference>
<comment type="caution">
    <text evidence="5">The sequence shown here is derived from an EMBL/GenBank/DDBJ whole genome shotgun (WGS) entry which is preliminary data.</text>
</comment>
<dbReference type="InterPro" id="IPR001849">
    <property type="entry name" value="PH_domain"/>
</dbReference>
<accession>A0AAV8YWZ6</accession>
<dbReference type="EMBL" id="JAPWTK010000037">
    <property type="protein sequence ID" value="KAJ8955556.1"/>
    <property type="molecule type" value="Genomic_DNA"/>
</dbReference>
<keyword evidence="2" id="KW-0963">Cytoplasm</keyword>
<feature type="region of interest" description="Disordered" evidence="3">
    <location>
        <begin position="126"/>
        <end position="145"/>
    </location>
</feature>
<dbReference type="Gene3D" id="2.30.29.30">
    <property type="entry name" value="Pleckstrin-homology domain (PH domain)/Phosphotyrosine-binding domain (PTB)"/>
    <property type="match status" value="1"/>
</dbReference>
<name>A0AAV8YWZ6_9CUCU</name>
<protein>
    <recommendedName>
        <fullName evidence="4">PH domain-containing protein</fullName>
    </recommendedName>
</protein>